<reference evidence="1" key="1">
    <citation type="submission" date="2021-06" db="EMBL/GenBank/DDBJ databases">
        <title>Parelaphostrongylus tenuis whole genome reference sequence.</title>
        <authorList>
            <person name="Garwood T.J."/>
            <person name="Larsen P.A."/>
            <person name="Fountain-Jones N.M."/>
            <person name="Garbe J.R."/>
            <person name="Macchietto M.G."/>
            <person name="Kania S.A."/>
            <person name="Gerhold R.W."/>
            <person name="Richards J.E."/>
            <person name="Wolf T.M."/>
        </authorList>
    </citation>
    <scope>NUCLEOTIDE SEQUENCE</scope>
    <source>
        <strain evidence="1">MNPRO001-30</strain>
        <tissue evidence="1">Meninges</tissue>
    </source>
</reference>
<gene>
    <name evidence="1" type="ORF">KIN20_005005</name>
</gene>
<feature type="non-terminal residue" evidence="1">
    <location>
        <position position="1"/>
    </location>
</feature>
<keyword evidence="2" id="KW-1185">Reference proteome</keyword>
<dbReference type="AlphaFoldDB" id="A0AAD5MI71"/>
<organism evidence="1 2">
    <name type="scientific">Parelaphostrongylus tenuis</name>
    <name type="common">Meningeal worm</name>
    <dbReference type="NCBI Taxonomy" id="148309"/>
    <lineage>
        <taxon>Eukaryota</taxon>
        <taxon>Metazoa</taxon>
        <taxon>Ecdysozoa</taxon>
        <taxon>Nematoda</taxon>
        <taxon>Chromadorea</taxon>
        <taxon>Rhabditida</taxon>
        <taxon>Rhabditina</taxon>
        <taxon>Rhabditomorpha</taxon>
        <taxon>Strongyloidea</taxon>
        <taxon>Metastrongylidae</taxon>
        <taxon>Parelaphostrongylus</taxon>
    </lineage>
</organism>
<proteinExistence type="predicted"/>
<comment type="caution">
    <text evidence="1">The sequence shown here is derived from an EMBL/GenBank/DDBJ whole genome shotgun (WGS) entry which is preliminary data.</text>
</comment>
<sequence length="106" mass="12072">MPLSRVNRFENMFLAIINDSYVEVKAELARQQEGQGIFGLAEKGTCRSDPHIPNEFSSISGPVMTRKTLTLHSIKLDIKYTNKADDTELIESVSIKCLIHLKRYFL</sequence>
<evidence type="ECO:0000313" key="2">
    <source>
        <dbReference type="Proteomes" id="UP001196413"/>
    </source>
</evidence>
<evidence type="ECO:0000313" key="1">
    <source>
        <dbReference type="EMBL" id="KAJ1349432.1"/>
    </source>
</evidence>
<name>A0AAD5MI71_PARTN</name>
<protein>
    <submittedName>
        <fullName evidence="1">Uncharacterized protein</fullName>
    </submittedName>
</protein>
<dbReference type="EMBL" id="JAHQIW010000663">
    <property type="protein sequence ID" value="KAJ1349432.1"/>
    <property type="molecule type" value="Genomic_DNA"/>
</dbReference>
<accession>A0AAD5MI71</accession>
<dbReference type="Proteomes" id="UP001196413">
    <property type="component" value="Unassembled WGS sequence"/>
</dbReference>